<dbReference type="SUPFAM" id="SSF82861">
    <property type="entry name" value="Mechanosensitive channel protein MscS (YggB), transmembrane region"/>
    <property type="match status" value="1"/>
</dbReference>
<evidence type="ECO:0000313" key="12">
    <source>
        <dbReference type="Proteomes" id="UP000318080"/>
    </source>
</evidence>
<feature type="region of interest" description="Disordered" evidence="8">
    <location>
        <begin position="311"/>
        <end position="372"/>
    </location>
</feature>
<evidence type="ECO:0000256" key="2">
    <source>
        <dbReference type="ARBA" id="ARBA00004236"/>
    </source>
</evidence>
<keyword evidence="5 9" id="KW-0812">Transmembrane</keyword>
<gene>
    <name evidence="11" type="ORF">EJK80_11890</name>
</gene>
<reference evidence="11 12" key="1">
    <citation type="submission" date="2019-06" db="EMBL/GenBank/DDBJ databases">
        <title>Draft genome of C. phoceense Strain 272.</title>
        <authorList>
            <person name="Pacheco L.G.C."/>
            <person name="Barberis C.M."/>
            <person name="Almuzara M.N."/>
            <person name="Traglia G.M."/>
            <person name="Santos C.S."/>
            <person name="Rocha D.J.P.G."/>
            <person name="Aguiar E.R.G.R."/>
            <person name="Vay C.A."/>
        </authorList>
    </citation>
    <scope>NUCLEOTIDE SEQUENCE [LARGE SCALE GENOMIC DNA]</scope>
    <source>
        <strain evidence="11 12">272</strain>
    </source>
</reference>
<feature type="region of interest" description="Disordered" evidence="8">
    <location>
        <begin position="435"/>
        <end position="553"/>
    </location>
</feature>
<dbReference type="Pfam" id="PF00924">
    <property type="entry name" value="MS_channel_2nd"/>
    <property type="match status" value="1"/>
</dbReference>
<evidence type="ECO:0000256" key="3">
    <source>
        <dbReference type="ARBA" id="ARBA00008017"/>
    </source>
</evidence>
<feature type="compositionally biased region" description="Polar residues" evidence="8">
    <location>
        <begin position="457"/>
        <end position="468"/>
    </location>
</feature>
<evidence type="ECO:0000256" key="4">
    <source>
        <dbReference type="ARBA" id="ARBA00022475"/>
    </source>
</evidence>
<dbReference type="AlphaFoldDB" id="A0A540R491"/>
<feature type="compositionally biased region" description="Low complexity" evidence="8">
    <location>
        <begin position="479"/>
        <end position="494"/>
    </location>
</feature>
<dbReference type="RefSeq" id="WP_141629243.1">
    <property type="nucleotide sequence ID" value="NZ_VHIR01000023.1"/>
</dbReference>
<evidence type="ECO:0000259" key="10">
    <source>
        <dbReference type="Pfam" id="PF00924"/>
    </source>
</evidence>
<feature type="compositionally biased region" description="Low complexity" evidence="8">
    <location>
        <begin position="511"/>
        <end position="553"/>
    </location>
</feature>
<dbReference type="GO" id="GO:0008381">
    <property type="term" value="F:mechanosensitive monoatomic ion channel activity"/>
    <property type="evidence" value="ECO:0007669"/>
    <property type="project" value="InterPro"/>
</dbReference>
<dbReference type="SUPFAM" id="SSF50182">
    <property type="entry name" value="Sm-like ribonucleoproteins"/>
    <property type="match status" value="1"/>
</dbReference>
<feature type="transmembrane region" description="Helical" evidence="9">
    <location>
        <begin position="85"/>
        <end position="105"/>
    </location>
</feature>
<keyword evidence="4" id="KW-1003">Cell membrane</keyword>
<comment type="caution">
    <text evidence="11">The sequence shown here is derived from an EMBL/GenBank/DDBJ whole genome shotgun (WGS) entry which is preliminary data.</text>
</comment>
<evidence type="ECO:0000256" key="5">
    <source>
        <dbReference type="ARBA" id="ARBA00022692"/>
    </source>
</evidence>
<evidence type="ECO:0000256" key="8">
    <source>
        <dbReference type="SAM" id="MobiDB-lite"/>
    </source>
</evidence>
<keyword evidence="7 9" id="KW-0472">Membrane</keyword>
<dbReference type="GO" id="GO:0005886">
    <property type="term" value="C:plasma membrane"/>
    <property type="evidence" value="ECO:0007669"/>
    <property type="project" value="UniProtKB-SubCell"/>
</dbReference>
<evidence type="ECO:0000256" key="7">
    <source>
        <dbReference type="ARBA" id="ARBA00023136"/>
    </source>
</evidence>
<comment type="similarity">
    <text evidence="3">Belongs to the MscS (TC 1.A.23) family.</text>
</comment>
<evidence type="ECO:0000313" key="11">
    <source>
        <dbReference type="EMBL" id="TQE42555.1"/>
    </source>
</evidence>
<proteinExistence type="inferred from homology"/>
<evidence type="ECO:0000256" key="9">
    <source>
        <dbReference type="SAM" id="Phobius"/>
    </source>
</evidence>
<name>A0A540R491_9CORY</name>
<dbReference type="Proteomes" id="UP000318080">
    <property type="component" value="Unassembled WGS sequence"/>
</dbReference>
<feature type="compositionally biased region" description="Basic and acidic residues" evidence="8">
    <location>
        <begin position="315"/>
        <end position="335"/>
    </location>
</feature>
<dbReference type="EMBL" id="VHIR01000023">
    <property type="protein sequence ID" value="TQE42555.1"/>
    <property type="molecule type" value="Genomic_DNA"/>
</dbReference>
<dbReference type="InterPro" id="IPR010920">
    <property type="entry name" value="LSM_dom_sf"/>
</dbReference>
<dbReference type="PANTHER" id="PTHR30460">
    <property type="entry name" value="MODERATE CONDUCTANCE MECHANOSENSITIVE CHANNEL YBIO"/>
    <property type="match status" value="1"/>
</dbReference>
<comment type="subcellular location">
    <subcellularLocation>
        <location evidence="2">Cell membrane</location>
    </subcellularLocation>
    <subcellularLocation>
        <location evidence="1">Membrane</location>
        <topology evidence="1">Multi-pass membrane protein</topology>
    </subcellularLocation>
</comment>
<dbReference type="InterPro" id="IPR023408">
    <property type="entry name" value="MscS_beta-dom_sf"/>
</dbReference>
<organism evidence="11 12">
    <name type="scientific">Corynebacterium phoceense</name>
    <dbReference type="NCBI Taxonomy" id="1686286"/>
    <lineage>
        <taxon>Bacteria</taxon>
        <taxon>Bacillati</taxon>
        <taxon>Actinomycetota</taxon>
        <taxon>Actinomycetes</taxon>
        <taxon>Mycobacteriales</taxon>
        <taxon>Corynebacteriaceae</taxon>
        <taxon>Corynebacterium</taxon>
    </lineage>
</organism>
<keyword evidence="12" id="KW-1185">Reference proteome</keyword>
<dbReference type="InterPro" id="IPR011014">
    <property type="entry name" value="MscS_channel_TM-2"/>
</dbReference>
<evidence type="ECO:0000256" key="6">
    <source>
        <dbReference type="ARBA" id="ARBA00022989"/>
    </source>
</evidence>
<keyword evidence="6 9" id="KW-1133">Transmembrane helix</keyword>
<evidence type="ECO:0000256" key="1">
    <source>
        <dbReference type="ARBA" id="ARBA00004141"/>
    </source>
</evidence>
<dbReference type="STRING" id="1686286.GCA_900092335_02370"/>
<dbReference type="PANTHER" id="PTHR30460:SF0">
    <property type="entry name" value="MODERATE CONDUCTANCE MECHANOSENSITIVE CHANNEL YBIO"/>
    <property type="match status" value="1"/>
</dbReference>
<dbReference type="InterPro" id="IPR045276">
    <property type="entry name" value="YbiO_bact"/>
</dbReference>
<feature type="transmembrane region" description="Helical" evidence="9">
    <location>
        <begin position="57"/>
        <end position="79"/>
    </location>
</feature>
<accession>A0A540R491</accession>
<feature type="compositionally biased region" description="Low complexity" evidence="8">
    <location>
        <begin position="435"/>
        <end position="453"/>
    </location>
</feature>
<dbReference type="InterPro" id="IPR006685">
    <property type="entry name" value="MscS_channel_2nd"/>
</dbReference>
<feature type="domain" description="Mechanosensitive ion channel MscS" evidence="10">
    <location>
        <begin position="108"/>
        <end position="175"/>
    </location>
</feature>
<feature type="compositionally biased region" description="Basic and acidic residues" evidence="8">
    <location>
        <begin position="495"/>
        <end position="505"/>
    </location>
</feature>
<dbReference type="Gene3D" id="1.10.287.1260">
    <property type="match status" value="1"/>
</dbReference>
<dbReference type="Gene3D" id="2.30.30.60">
    <property type="match status" value="1"/>
</dbReference>
<protein>
    <submittedName>
        <fullName evidence="11">Mechanosensitive ion channel family protein</fullName>
    </submittedName>
</protein>
<sequence length="553" mass="57855">MNVRYFFFQFWQLIVDHALPLAALLLMAILVPRVGRLVIRLIDSRLDDNEESTKTRLALAGALVYVAQAVAYFLLAIAALTNVGVPALGAAIPATVVSAALGFGAQKIIGDFLAGFFILSEKQYGVGDYVSFDGTSGAVEGTVVALTLRTTKVRTPTGEVVMVPNGSGGVVTNYSQDWSRAVVDLQVPVRAGETLAEVTRKVEEISSHAAQDAAIAEDIAGEIEILPVTGLIEPTVAGQPWQIKYRVMVVVNPSRQWAVERGIRSALVAAFWDHYNLSSAAPLADAPVTAAPPAPAGSAGAGAPTEVMPAAAGTDKAEVRDAVAHAAARDTHDPSDQGPGRPSESDPDVAAQHPDASQTEVMNAVDAAPRTIWRDDHPTTRWDKLWTLGGRVRGSTTGLFVGLAVTGLLLLFSANPEDADAGWLSPSYWTSKSSKTESAATTAPAPTAATQPEESVEPTQETVEQPTDTPEDTATGEPTAAQENGATAEQATTTARRERAARRDREDEETPAATTQAATTAPAEEPTVEPTGAVEQPTGAAALTGDAEATAAQ</sequence>
<feature type="transmembrane region" description="Helical" evidence="9">
    <location>
        <begin position="6"/>
        <end position="31"/>
    </location>
</feature>